<feature type="compositionally biased region" description="Basic and acidic residues" evidence="15">
    <location>
        <begin position="304"/>
        <end position="330"/>
    </location>
</feature>
<feature type="region of interest" description="Disordered" evidence="15">
    <location>
        <begin position="723"/>
        <end position="744"/>
    </location>
</feature>
<dbReference type="Gene3D" id="3.30.40.10">
    <property type="entry name" value="Zinc/RING finger domain, C3HC4 (zinc finger)"/>
    <property type="match status" value="1"/>
</dbReference>
<dbReference type="InterPro" id="IPR013083">
    <property type="entry name" value="Znf_RING/FYVE/PHD"/>
</dbReference>
<evidence type="ECO:0000256" key="9">
    <source>
        <dbReference type="ARBA" id="ARBA00022771"/>
    </source>
</evidence>
<evidence type="ECO:0000256" key="11">
    <source>
        <dbReference type="ARBA" id="ARBA00022833"/>
    </source>
</evidence>
<feature type="region of interest" description="Disordered" evidence="15">
    <location>
        <begin position="32"/>
        <end position="97"/>
    </location>
</feature>
<evidence type="ECO:0000256" key="17">
    <source>
        <dbReference type="SAM" id="SignalP"/>
    </source>
</evidence>
<keyword evidence="5" id="KW-0808">Transferase</keyword>
<dbReference type="GO" id="GO:0008270">
    <property type="term" value="F:zinc ion binding"/>
    <property type="evidence" value="ECO:0007669"/>
    <property type="project" value="UniProtKB-KW"/>
</dbReference>
<keyword evidence="10" id="KW-0833">Ubl conjugation pathway</keyword>
<feature type="transmembrane region" description="Helical" evidence="16">
    <location>
        <begin position="663"/>
        <end position="687"/>
    </location>
</feature>
<evidence type="ECO:0000313" key="20">
    <source>
        <dbReference type="Proteomes" id="UP000016923"/>
    </source>
</evidence>
<dbReference type="GO" id="GO:0044695">
    <property type="term" value="C:Dsc E3 ubiquitin ligase complex"/>
    <property type="evidence" value="ECO:0007669"/>
    <property type="project" value="TreeGrafter"/>
</dbReference>
<feature type="transmembrane region" description="Helical" evidence="16">
    <location>
        <begin position="693"/>
        <end position="718"/>
    </location>
</feature>
<dbReference type="STRING" id="1262450.S3CHH7"/>
<dbReference type="GO" id="GO:0012505">
    <property type="term" value="C:endomembrane system"/>
    <property type="evidence" value="ECO:0007669"/>
    <property type="project" value="UniProtKB-SubCell"/>
</dbReference>
<accession>S3CHH7</accession>
<evidence type="ECO:0000256" key="16">
    <source>
        <dbReference type="SAM" id="Phobius"/>
    </source>
</evidence>
<feature type="region of interest" description="Disordered" evidence="15">
    <location>
        <begin position="275"/>
        <end position="342"/>
    </location>
</feature>
<keyword evidence="9 14" id="KW-0863">Zinc-finger</keyword>
<dbReference type="SMART" id="SM00184">
    <property type="entry name" value="RING"/>
    <property type="match status" value="1"/>
</dbReference>
<feature type="transmembrane region" description="Helical" evidence="16">
    <location>
        <begin position="631"/>
        <end position="651"/>
    </location>
</feature>
<dbReference type="Proteomes" id="UP000016923">
    <property type="component" value="Unassembled WGS sequence"/>
</dbReference>
<keyword evidence="20" id="KW-1185">Reference proteome</keyword>
<comment type="subcellular location">
    <subcellularLocation>
        <location evidence="2">Endomembrane system</location>
        <topology evidence="2">Multi-pass membrane protein</topology>
    </subcellularLocation>
</comment>
<dbReference type="GO" id="GO:0061630">
    <property type="term" value="F:ubiquitin protein ligase activity"/>
    <property type="evidence" value="ECO:0007669"/>
    <property type="project" value="UniProtKB-EC"/>
</dbReference>
<dbReference type="EC" id="2.3.2.27" evidence="4"/>
<keyword evidence="8 17" id="KW-0732">Signal</keyword>
<keyword evidence="13 16" id="KW-0472">Membrane</keyword>
<dbReference type="InterPro" id="IPR001841">
    <property type="entry name" value="Znf_RING"/>
</dbReference>
<feature type="transmembrane region" description="Helical" evidence="16">
    <location>
        <begin position="874"/>
        <end position="894"/>
    </location>
</feature>
<comment type="pathway">
    <text evidence="3">Protein modification; protein ubiquitination.</text>
</comment>
<dbReference type="PANTHER" id="PTHR22763:SF162">
    <property type="entry name" value="TRANSMEMBRANE E3 UBIQUITIN-PROTEIN LIGASE 1"/>
    <property type="match status" value="1"/>
</dbReference>
<organism evidence="19 20">
    <name type="scientific">Ophiostoma piceae (strain UAMH 11346)</name>
    <name type="common">Sap stain fungus</name>
    <dbReference type="NCBI Taxonomy" id="1262450"/>
    <lineage>
        <taxon>Eukaryota</taxon>
        <taxon>Fungi</taxon>
        <taxon>Dikarya</taxon>
        <taxon>Ascomycota</taxon>
        <taxon>Pezizomycotina</taxon>
        <taxon>Sordariomycetes</taxon>
        <taxon>Sordariomycetidae</taxon>
        <taxon>Ophiostomatales</taxon>
        <taxon>Ophiostomataceae</taxon>
        <taxon>Ophiostoma</taxon>
    </lineage>
</organism>
<dbReference type="InterPro" id="IPR021319">
    <property type="entry name" value="DUF2921"/>
</dbReference>
<dbReference type="OMA" id="PIPRCEY"/>
<evidence type="ECO:0000256" key="7">
    <source>
        <dbReference type="ARBA" id="ARBA00022723"/>
    </source>
</evidence>
<comment type="catalytic activity">
    <reaction evidence="1">
        <text>S-ubiquitinyl-[E2 ubiquitin-conjugating enzyme]-L-cysteine + [acceptor protein]-L-lysine = [E2 ubiquitin-conjugating enzyme]-L-cysteine + N(6)-ubiquitinyl-[acceptor protein]-L-lysine.</text>
        <dbReference type="EC" id="2.3.2.27"/>
    </reaction>
</comment>
<feature type="domain" description="RING-type" evidence="18">
    <location>
        <begin position="995"/>
        <end position="1056"/>
    </location>
</feature>
<feature type="transmembrane region" description="Helical" evidence="16">
    <location>
        <begin position="816"/>
        <end position="838"/>
    </location>
</feature>
<evidence type="ECO:0000313" key="19">
    <source>
        <dbReference type="EMBL" id="EPE05783.1"/>
    </source>
</evidence>
<dbReference type="eggNOG" id="KOG0828">
    <property type="taxonomic scope" value="Eukaryota"/>
</dbReference>
<keyword evidence="11" id="KW-0862">Zinc</keyword>
<dbReference type="SUPFAM" id="SSF57850">
    <property type="entry name" value="RING/U-box"/>
    <property type="match status" value="1"/>
</dbReference>
<protein>
    <recommendedName>
        <fullName evidence="4">RING-type E3 ubiquitin transferase</fullName>
        <ecNumber evidence="4">2.3.2.27</ecNumber>
    </recommendedName>
</protein>
<keyword evidence="12 16" id="KW-1133">Transmembrane helix</keyword>
<feature type="compositionally biased region" description="Basic and acidic residues" evidence="15">
    <location>
        <begin position="723"/>
        <end position="732"/>
    </location>
</feature>
<dbReference type="AlphaFoldDB" id="S3CHH7"/>
<dbReference type="GO" id="GO:0016874">
    <property type="term" value="F:ligase activity"/>
    <property type="evidence" value="ECO:0007669"/>
    <property type="project" value="UniProtKB-KW"/>
</dbReference>
<evidence type="ECO:0000256" key="15">
    <source>
        <dbReference type="SAM" id="MobiDB-lite"/>
    </source>
</evidence>
<dbReference type="OrthoDB" id="9984778at2759"/>
<feature type="compositionally biased region" description="Basic and acidic residues" evidence="15">
    <location>
        <begin position="47"/>
        <end position="60"/>
    </location>
</feature>
<dbReference type="VEuPathDB" id="FungiDB:F503_08314"/>
<keyword evidence="6 16" id="KW-0812">Transmembrane</keyword>
<keyword evidence="19" id="KW-0436">Ligase</keyword>
<name>S3CHH7_OPHP1</name>
<evidence type="ECO:0000256" key="14">
    <source>
        <dbReference type="PROSITE-ProRule" id="PRU00175"/>
    </source>
</evidence>
<dbReference type="UniPathway" id="UPA00143"/>
<dbReference type="Pfam" id="PF11145">
    <property type="entry name" value="DUF2921"/>
    <property type="match status" value="1"/>
</dbReference>
<dbReference type="GO" id="GO:0043161">
    <property type="term" value="P:proteasome-mediated ubiquitin-dependent protein catabolic process"/>
    <property type="evidence" value="ECO:0007669"/>
    <property type="project" value="TreeGrafter"/>
</dbReference>
<dbReference type="EMBL" id="KE148155">
    <property type="protein sequence ID" value="EPE05783.1"/>
    <property type="molecule type" value="Genomic_DNA"/>
</dbReference>
<evidence type="ECO:0000256" key="8">
    <source>
        <dbReference type="ARBA" id="ARBA00022729"/>
    </source>
</evidence>
<feature type="transmembrane region" description="Helical" evidence="16">
    <location>
        <begin position="906"/>
        <end position="925"/>
    </location>
</feature>
<evidence type="ECO:0000256" key="3">
    <source>
        <dbReference type="ARBA" id="ARBA00004906"/>
    </source>
</evidence>
<feature type="region of interest" description="Disordered" evidence="15">
    <location>
        <begin position="161"/>
        <end position="185"/>
    </location>
</feature>
<dbReference type="HOGENOM" id="CLU_010475_0_0_1"/>
<evidence type="ECO:0000256" key="5">
    <source>
        <dbReference type="ARBA" id="ARBA00022679"/>
    </source>
</evidence>
<evidence type="ECO:0000256" key="13">
    <source>
        <dbReference type="ARBA" id="ARBA00023136"/>
    </source>
</evidence>
<evidence type="ECO:0000259" key="18">
    <source>
        <dbReference type="PROSITE" id="PS50089"/>
    </source>
</evidence>
<sequence length="1062" mass="118194">MNGFVGLTQLPSLLATLHLCIDTCIQRHPDQIDSLNDNSHPPNPPKYTRDSPHLNRDGHRSPSTHQQHPYATPRNRAPPSDGYRDSPPNRGWDQRVVDTMPQPQDNARFVLLVMFILWLNTSNEVTSGILSAPSLILEKVQRQRMSYYTMQNSHWGDFAPAQYTDTERTPDGADEPTPDSDGKYLNITGFRKEDGLVWGDLDRFRQRCLEWSRNAYPFVDGVSLWDKGLTMLTWQNATGSVSGFWERNQASFPRYATSYNLTSLMSLDTAGLGGGRGHGTNTSDATAAAQRRSADNTQEDAPESNDKKADGEKGQKKTSEKDAEGEKENQDTQSSLFSPMHMMDWGRNVTGPSGKMIIRITDEDDELAFPEERLMSSGPPTGGLVRSATATVTIEDVEGTGSSYDMKLHGVHWPRQGTLLLTTTSDKFSGIFGLPHLTPDPEYFVSSQRLLKVTLDKALKERENARSFGPPDPALSTPLWSSTVDAIPDGLTPIPRCEYLMYLQIHPLDTSQFLPHKAPQKVSPARAAAGVAARDVYDNSTRLGARALPEDFDYSQDDMTQLMLGIENELRFPTGAPIFHNGVPEIQVSAVLFSPDCGYFIETKGPPKFGRSEFQHLRGRKVEEFIYEARMWMIALAAVLFCQIQLFLSQARETSTPSTLGRISFLTMAAMVLADGLVLAIASTWSLTASASFLPSLTVTFAGFASTIAGGYFLSEIYGSHEPERRRREREQQQQVQQQQQNVRDRLREHFANTRAETAPIIVPSDQDIDAEIAENELTTAAIAAPLLPAPATARRPPAAAAVAATTSHSLPFSTVVARMSLIGVVLLFLSLAATTWWASVRAYYTNTIGFIYLSLWIPQILRNIERNSRRAFSWRFMIGQSVLRLMPLAYFYLRPDNILFAETDWVSFSFLAAWVWIQLFVLAFQDALGPRYGIRKSWVSEAWDYHRVLREDDLEAGGLPIGLVPAVTEDMPKSPAGTLPLGATSTTNIWTMDCPICCETLDVPLVRAGVVDPTEGGVAGVFARRQYMATPCRHIFHTKCLVGWLNKRLQCPICREEVPPL</sequence>
<evidence type="ECO:0000256" key="4">
    <source>
        <dbReference type="ARBA" id="ARBA00012483"/>
    </source>
</evidence>
<evidence type="ECO:0000256" key="12">
    <source>
        <dbReference type="ARBA" id="ARBA00022989"/>
    </source>
</evidence>
<evidence type="ECO:0000256" key="1">
    <source>
        <dbReference type="ARBA" id="ARBA00000900"/>
    </source>
</evidence>
<evidence type="ECO:0000256" key="10">
    <source>
        <dbReference type="ARBA" id="ARBA00022786"/>
    </source>
</evidence>
<dbReference type="PANTHER" id="PTHR22763">
    <property type="entry name" value="RING ZINC FINGER PROTEIN"/>
    <property type="match status" value="1"/>
</dbReference>
<feature type="signal peptide" evidence="17">
    <location>
        <begin position="1"/>
        <end position="15"/>
    </location>
</feature>
<evidence type="ECO:0000256" key="2">
    <source>
        <dbReference type="ARBA" id="ARBA00004127"/>
    </source>
</evidence>
<feature type="transmembrane region" description="Helical" evidence="16">
    <location>
        <begin position="844"/>
        <end position="862"/>
    </location>
</feature>
<evidence type="ECO:0000256" key="6">
    <source>
        <dbReference type="ARBA" id="ARBA00022692"/>
    </source>
</evidence>
<proteinExistence type="predicted"/>
<keyword evidence="7" id="KW-0479">Metal-binding</keyword>
<dbReference type="InterPro" id="IPR050731">
    <property type="entry name" value="HRD1_E3_ubiq-ligases"/>
</dbReference>
<reference evidence="19 20" key="1">
    <citation type="journal article" date="2013" name="BMC Genomics">
        <title>The genome and transcriptome of the pine saprophyte Ophiostoma piceae, and a comparison with the bark beetle-associated pine pathogen Grosmannia clavigera.</title>
        <authorList>
            <person name="Haridas S."/>
            <person name="Wang Y."/>
            <person name="Lim L."/>
            <person name="Massoumi Alamouti S."/>
            <person name="Jackman S."/>
            <person name="Docking R."/>
            <person name="Robertson G."/>
            <person name="Birol I."/>
            <person name="Bohlmann J."/>
            <person name="Breuil C."/>
        </authorList>
    </citation>
    <scope>NUCLEOTIDE SEQUENCE [LARGE SCALE GENOMIC DNA]</scope>
    <source>
        <strain evidence="19 20">UAMH 11346</strain>
    </source>
</reference>
<dbReference type="Pfam" id="PF13639">
    <property type="entry name" value="zf-RING_2"/>
    <property type="match status" value="1"/>
</dbReference>
<dbReference type="PROSITE" id="PS50089">
    <property type="entry name" value="ZF_RING_2"/>
    <property type="match status" value="1"/>
</dbReference>
<dbReference type="GO" id="GO:0016567">
    <property type="term" value="P:protein ubiquitination"/>
    <property type="evidence" value="ECO:0007669"/>
    <property type="project" value="UniProtKB-UniPathway"/>
</dbReference>
<feature type="chain" id="PRO_5012813647" description="RING-type E3 ubiquitin transferase" evidence="17">
    <location>
        <begin position="16"/>
        <end position="1062"/>
    </location>
</feature>
<gene>
    <name evidence="19" type="ORF">F503_08314</name>
</gene>